<protein>
    <submittedName>
        <fullName evidence="3">Transcriptional regulator</fullName>
    </submittedName>
</protein>
<accession>A0A9X6U7R9</accession>
<feature type="domain" description="HTH cro/C1-type" evidence="2">
    <location>
        <begin position="6"/>
        <end position="60"/>
    </location>
</feature>
<dbReference type="PANTHER" id="PTHR46558:SF4">
    <property type="entry name" value="DNA-BIDING PHAGE PROTEIN"/>
    <property type="match status" value="1"/>
</dbReference>
<evidence type="ECO:0000256" key="1">
    <source>
        <dbReference type="ARBA" id="ARBA00023125"/>
    </source>
</evidence>
<dbReference type="PANTHER" id="PTHR46558">
    <property type="entry name" value="TRACRIPTIONAL REGULATORY PROTEIN-RELATED-RELATED"/>
    <property type="match status" value="1"/>
</dbReference>
<gene>
    <name evidence="3" type="ORF">CN553_24565</name>
</gene>
<dbReference type="CDD" id="cd00093">
    <property type="entry name" value="HTH_XRE"/>
    <property type="match status" value="1"/>
</dbReference>
<dbReference type="Gene3D" id="1.10.260.40">
    <property type="entry name" value="lambda repressor-like DNA-binding domains"/>
    <property type="match status" value="1"/>
</dbReference>
<dbReference type="GO" id="GO:0003677">
    <property type="term" value="F:DNA binding"/>
    <property type="evidence" value="ECO:0007669"/>
    <property type="project" value="UniProtKB-KW"/>
</dbReference>
<dbReference type="PROSITE" id="PS50943">
    <property type="entry name" value="HTH_CROC1"/>
    <property type="match status" value="1"/>
</dbReference>
<keyword evidence="1" id="KW-0238">DNA-binding</keyword>
<evidence type="ECO:0000313" key="3">
    <source>
        <dbReference type="EMBL" id="PEN87379.1"/>
    </source>
</evidence>
<proteinExistence type="predicted"/>
<sequence>MIGDRVKKMRIAKGWKQDELGERVGLKKATISLIENNRRGRGERSVSKFAEVFGCTPDYLLGFSDDPRLDTHQHTKLKKEFDSLYKRLKEKTPQEQEMYLRMMRAALGEGEIPK</sequence>
<dbReference type="InterPro" id="IPR001387">
    <property type="entry name" value="Cro/C1-type_HTH"/>
</dbReference>
<evidence type="ECO:0000259" key="2">
    <source>
        <dbReference type="PROSITE" id="PS50943"/>
    </source>
</evidence>
<dbReference type="InterPro" id="IPR010982">
    <property type="entry name" value="Lambda_DNA-bd_dom_sf"/>
</dbReference>
<name>A0A9X6U7R9_BACCE</name>
<organism evidence="3 4">
    <name type="scientific">Bacillus cereus</name>
    <dbReference type="NCBI Taxonomy" id="1396"/>
    <lineage>
        <taxon>Bacteria</taxon>
        <taxon>Bacillati</taxon>
        <taxon>Bacillota</taxon>
        <taxon>Bacilli</taxon>
        <taxon>Bacillales</taxon>
        <taxon>Bacillaceae</taxon>
        <taxon>Bacillus</taxon>
        <taxon>Bacillus cereus group</taxon>
    </lineage>
</organism>
<dbReference type="SUPFAM" id="SSF47413">
    <property type="entry name" value="lambda repressor-like DNA-binding domains"/>
    <property type="match status" value="1"/>
</dbReference>
<evidence type="ECO:0000313" key="4">
    <source>
        <dbReference type="Proteomes" id="UP000220691"/>
    </source>
</evidence>
<dbReference type="EMBL" id="NUAN01000176">
    <property type="protein sequence ID" value="PEN87379.1"/>
    <property type="molecule type" value="Genomic_DNA"/>
</dbReference>
<reference evidence="3 4" key="1">
    <citation type="submission" date="2017-09" db="EMBL/GenBank/DDBJ databases">
        <title>Large-scale bioinformatics analysis of Bacillus genomes uncovers conserved roles of natural products in bacterial physiology.</title>
        <authorList>
            <consortium name="Agbiome Team Llc"/>
            <person name="Bleich R.M."/>
            <person name="Kirk G.J."/>
            <person name="Santa Maria K.C."/>
            <person name="Allen S.E."/>
            <person name="Farag S."/>
            <person name="Shank E.A."/>
            <person name="Bowers A."/>
        </authorList>
    </citation>
    <scope>NUCLEOTIDE SEQUENCE [LARGE SCALE GENOMIC DNA]</scope>
    <source>
        <strain evidence="3 4">AFS027647</strain>
    </source>
</reference>
<dbReference type="Proteomes" id="UP000220691">
    <property type="component" value="Unassembled WGS sequence"/>
</dbReference>
<dbReference type="AlphaFoldDB" id="A0A9X6U7R9"/>
<dbReference type="SMART" id="SM00530">
    <property type="entry name" value="HTH_XRE"/>
    <property type="match status" value="1"/>
</dbReference>
<comment type="caution">
    <text evidence="3">The sequence shown here is derived from an EMBL/GenBank/DDBJ whole genome shotgun (WGS) entry which is preliminary data.</text>
</comment>
<dbReference type="Pfam" id="PF01381">
    <property type="entry name" value="HTH_3"/>
    <property type="match status" value="1"/>
</dbReference>
<dbReference type="RefSeq" id="WP_098127472.1">
    <property type="nucleotide sequence ID" value="NZ_NUAN01000176.1"/>
</dbReference>